<gene>
    <name evidence="2" type="ORF">TWF696_007763</name>
</gene>
<comment type="caution">
    <text evidence="2">The sequence shown here is derived from an EMBL/GenBank/DDBJ whole genome shotgun (WGS) entry which is preliminary data.</text>
</comment>
<proteinExistence type="predicted"/>
<organism evidence="2 3">
    <name type="scientific">Orbilia brochopaga</name>
    <dbReference type="NCBI Taxonomy" id="3140254"/>
    <lineage>
        <taxon>Eukaryota</taxon>
        <taxon>Fungi</taxon>
        <taxon>Dikarya</taxon>
        <taxon>Ascomycota</taxon>
        <taxon>Pezizomycotina</taxon>
        <taxon>Orbiliomycetes</taxon>
        <taxon>Orbiliales</taxon>
        <taxon>Orbiliaceae</taxon>
        <taxon>Orbilia</taxon>
    </lineage>
</organism>
<feature type="region of interest" description="Disordered" evidence="1">
    <location>
        <begin position="247"/>
        <end position="279"/>
    </location>
</feature>
<reference evidence="2 3" key="1">
    <citation type="submission" date="2019-10" db="EMBL/GenBank/DDBJ databases">
        <authorList>
            <person name="Palmer J.M."/>
        </authorList>
    </citation>
    <scope>NUCLEOTIDE SEQUENCE [LARGE SCALE GENOMIC DNA]</scope>
    <source>
        <strain evidence="2 3">TWF696</strain>
    </source>
</reference>
<evidence type="ECO:0000313" key="3">
    <source>
        <dbReference type="Proteomes" id="UP001375240"/>
    </source>
</evidence>
<dbReference type="EMBL" id="JAVHNQ010000006">
    <property type="protein sequence ID" value="KAK6344116.1"/>
    <property type="molecule type" value="Genomic_DNA"/>
</dbReference>
<evidence type="ECO:0000313" key="2">
    <source>
        <dbReference type="EMBL" id="KAK6344116.1"/>
    </source>
</evidence>
<feature type="compositionally biased region" description="Low complexity" evidence="1">
    <location>
        <begin position="196"/>
        <end position="216"/>
    </location>
</feature>
<name>A0AAV9ULG9_9PEZI</name>
<dbReference type="Proteomes" id="UP001375240">
    <property type="component" value="Unassembled WGS sequence"/>
</dbReference>
<keyword evidence="3" id="KW-1185">Reference proteome</keyword>
<evidence type="ECO:0000256" key="1">
    <source>
        <dbReference type="SAM" id="MobiDB-lite"/>
    </source>
</evidence>
<feature type="region of interest" description="Disordered" evidence="1">
    <location>
        <begin position="196"/>
        <end position="234"/>
    </location>
</feature>
<dbReference type="AlphaFoldDB" id="A0AAV9ULG9"/>
<protein>
    <submittedName>
        <fullName evidence="2">Uncharacterized protein</fullName>
    </submittedName>
</protein>
<accession>A0AAV9ULG9</accession>
<sequence length="342" mass="37054">MLCATREGHIRISIGPIRRRPVLPPSHRMRMCWAAFALDAEESGWDDFIASRKSISSSPSISETYVAAAVAHNIVPHGQAPPTPTSPVSLSIPTGTADPDADVDMIMDLDEPQQSQQIQTQDVVVALPSPPTQAIVTPSEQQEWMRTIDAQIEEGRQQLEMTTIRVEEVIKPARRYIPTKITAYFPSSPALSVPLHLSTPSSSGSSSPVLSSLQLVSRRDSPVSSESEEEKQQREILEELAKSLSSVSLRSRTRTSHPQPIKGKAKAATMGVTSKSPPPPIGIGIGMMMGYRGAKSECGSPKMKTREIEAPAKITKRGVIGPRGRGLVRRRNSAGRGDTICL</sequence>